<dbReference type="InterPro" id="IPR045427">
    <property type="entry name" value="MoxR"/>
</dbReference>
<accession>A0A1R1I5R9</accession>
<dbReference type="PANTHER" id="PTHR32204">
    <property type="entry name" value="ATPASE RAVA"/>
    <property type="match status" value="1"/>
</dbReference>
<dbReference type="STRING" id="418702.BJN45_11035"/>
<sequence>MRNNKTSDTNSLRDRIDHLIKAISAGMYEREEIIAVSLLAVLCGQNTFLYGPPGTAKSLISRRLSCAFHKPAYFEYLMNRFSTPEEVFGPVSIKALKEDHYIRKTDSYLPKADFAFLDEIWKSSPAILNTLLTLINERIFKNGETIEQVPLKALLAASNETPDINQGLEALYDRFIVRLMVQPIGELQHFEFLLNSKPSSAEANVSEELRIKSDEWDAWQQQIHSVALSSETLTIIHLIREKLAKLDESTAIYVSDRRWQRAAILMKAAAFFNGRMATNHSDALLLQHCLWTEEKNHQAVTDIVMEAVKASGINSEYSLADIDRKKETLEQEISEELFHSSDIYKTEKIQGKEFFKFAPNFPRSGHYNSSKLIYLSCEKIKSQTPFTPVDISGNVIREIECSFDGQGSCKVQYIQNRDSVNFTPAILIKKGDKKEGVNQRLIAALSKSVSEIKSQLLSALEIVTNNFSKIESELASLFVPTEKTNLAILGISEQVESLKLRIKDCERLEELCR</sequence>
<organism evidence="3 4">
    <name type="scientific">Azonexus hydrophilus</name>
    <dbReference type="NCBI Taxonomy" id="418702"/>
    <lineage>
        <taxon>Bacteria</taxon>
        <taxon>Pseudomonadati</taxon>
        <taxon>Pseudomonadota</taxon>
        <taxon>Betaproteobacteria</taxon>
        <taxon>Rhodocyclales</taxon>
        <taxon>Azonexaceae</taxon>
        <taxon>Azonexus</taxon>
    </lineage>
</organism>
<dbReference type="AlphaFoldDB" id="A0A1R1I5R9"/>
<evidence type="ECO:0000259" key="1">
    <source>
        <dbReference type="Pfam" id="PF17868"/>
    </source>
</evidence>
<comment type="caution">
    <text evidence="3">The sequence shown here is derived from an EMBL/GenBank/DDBJ whole genome shotgun (WGS) entry which is preliminary data.</text>
</comment>
<dbReference type="RefSeq" id="WP_076095308.1">
    <property type="nucleotide sequence ID" value="NZ_MTHD01000003.1"/>
</dbReference>
<dbReference type="Gene3D" id="3.40.50.300">
    <property type="entry name" value="P-loop containing nucleotide triphosphate hydrolases"/>
    <property type="match status" value="1"/>
</dbReference>
<dbReference type="EMBL" id="MTHD01000003">
    <property type="protein sequence ID" value="OMG54027.1"/>
    <property type="molecule type" value="Genomic_DNA"/>
</dbReference>
<reference evidence="3 4" key="1">
    <citation type="submission" date="2016-10" db="EMBL/GenBank/DDBJ databases">
        <title>Alkaliphiles isolated from bioreactors.</title>
        <authorList>
            <person name="Salah Z."/>
            <person name="Rout S.P."/>
            <person name="Humphreys P.N."/>
        </authorList>
    </citation>
    <scope>NUCLEOTIDE SEQUENCE [LARGE SCALE GENOMIC DNA]</scope>
    <source>
        <strain evidence="3 4">ZS02</strain>
    </source>
</reference>
<feature type="domain" description="ATPase RavA-like AAA lid" evidence="1">
    <location>
        <begin position="232"/>
        <end position="304"/>
    </location>
</feature>
<dbReference type="SUPFAM" id="SSF52540">
    <property type="entry name" value="P-loop containing nucleoside triphosphate hydrolases"/>
    <property type="match status" value="1"/>
</dbReference>
<feature type="domain" description="MoxR" evidence="2">
    <location>
        <begin position="15"/>
        <end position="217"/>
    </location>
</feature>
<dbReference type="InterPro" id="IPR027417">
    <property type="entry name" value="P-loop_NTPase"/>
</dbReference>
<dbReference type="OrthoDB" id="1814213at2"/>
<dbReference type="Pfam" id="PF17868">
    <property type="entry name" value="AAA_lid_8"/>
    <property type="match status" value="1"/>
</dbReference>
<evidence type="ECO:0000259" key="2">
    <source>
        <dbReference type="Pfam" id="PF20030"/>
    </source>
</evidence>
<evidence type="ECO:0000313" key="4">
    <source>
        <dbReference type="Proteomes" id="UP000187526"/>
    </source>
</evidence>
<dbReference type="CDD" id="cd00009">
    <property type="entry name" value="AAA"/>
    <property type="match status" value="1"/>
</dbReference>
<dbReference type="Pfam" id="PF20030">
    <property type="entry name" value="bpMoxR"/>
    <property type="match status" value="1"/>
</dbReference>
<evidence type="ECO:0000313" key="3">
    <source>
        <dbReference type="EMBL" id="OMG54027.1"/>
    </source>
</evidence>
<keyword evidence="4" id="KW-1185">Reference proteome</keyword>
<dbReference type="PANTHER" id="PTHR32204:SF0">
    <property type="entry name" value="ATPASE RAVA"/>
    <property type="match status" value="1"/>
</dbReference>
<name>A0A1R1I5R9_9RHOO</name>
<protein>
    <submittedName>
        <fullName evidence="3">ATPase</fullName>
    </submittedName>
</protein>
<proteinExistence type="predicted"/>
<dbReference type="InterPro" id="IPR050513">
    <property type="entry name" value="RavA_ATPases"/>
</dbReference>
<gene>
    <name evidence="3" type="ORF">BJN45_11035</name>
</gene>
<dbReference type="InterPro" id="IPR041538">
    <property type="entry name" value="RavA-like_AAA_lid"/>
</dbReference>
<dbReference type="Proteomes" id="UP000187526">
    <property type="component" value="Unassembled WGS sequence"/>
</dbReference>